<comment type="caution">
    <text evidence="1">The sequence shown here is derived from an EMBL/GenBank/DDBJ whole genome shotgun (WGS) entry which is preliminary data.</text>
</comment>
<proteinExistence type="predicted"/>
<organism evidence="1 2">
    <name type="scientific">Canavalia gladiata</name>
    <name type="common">Sword bean</name>
    <name type="synonym">Dolichos gladiatus</name>
    <dbReference type="NCBI Taxonomy" id="3824"/>
    <lineage>
        <taxon>Eukaryota</taxon>
        <taxon>Viridiplantae</taxon>
        <taxon>Streptophyta</taxon>
        <taxon>Embryophyta</taxon>
        <taxon>Tracheophyta</taxon>
        <taxon>Spermatophyta</taxon>
        <taxon>Magnoliopsida</taxon>
        <taxon>eudicotyledons</taxon>
        <taxon>Gunneridae</taxon>
        <taxon>Pentapetalae</taxon>
        <taxon>rosids</taxon>
        <taxon>fabids</taxon>
        <taxon>Fabales</taxon>
        <taxon>Fabaceae</taxon>
        <taxon>Papilionoideae</taxon>
        <taxon>50 kb inversion clade</taxon>
        <taxon>NPAAA clade</taxon>
        <taxon>indigoferoid/millettioid clade</taxon>
        <taxon>Phaseoleae</taxon>
        <taxon>Canavalia</taxon>
    </lineage>
</organism>
<dbReference type="EMBL" id="JAYMYQ010000001">
    <property type="protein sequence ID" value="KAK7362385.1"/>
    <property type="molecule type" value="Genomic_DNA"/>
</dbReference>
<reference evidence="1 2" key="1">
    <citation type="submission" date="2024-01" db="EMBL/GenBank/DDBJ databases">
        <title>The genomes of 5 underutilized Papilionoideae crops provide insights into root nodulation and disease resistanc.</title>
        <authorList>
            <person name="Jiang F."/>
        </authorList>
    </citation>
    <scope>NUCLEOTIDE SEQUENCE [LARGE SCALE GENOMIC DNA]</scope>
    <source>
        <strain evidence="1">LVBAO_FW01</strain>
        <tissue evidence="1">Leaves</tissue>
    </source>
</reference>
<dbReference type="Proteomes" id="UP001367508">
    <property type="component" value="Unassembled WGS sequence"/>
</dbReference>
<evidence type="ECO:0000313" key="1">
    <source>
        <dbReference type="EMBL" id="KAK7362385.1"/>
    </source>
</evidence>
<sequence length="90" mass="9476">MKMYRLLLSLVLTYEPQSDAPCLMLPIEKVKSEKEFSGLACTFELDGESSSLLGLVAAAIAAATSAKIGKPSAIITASTTNVLAGKIISW</sequence>
<dbReference type="AlphaFoldDB" id="A0AAN9MWM4"/>
<gene>
    <name evidence="1" type="ORF">VNO77_04496</name>
</gene>
<name>A0AAN9MWM4_CANGL</name>
<protein>
    <submittedName>
        <fullName evidence="1">Uncharacterized protein</fullName>
    </submittedName>
</protein>
<accession>A0AAN9MWM4</accession>
<evidence type="ECO:0000313" key="2">
    <source>
        <dbReference type="Proteomes" id="UP001367508"/>
    </source>
</evidence>
<keyword evidence="2" id="KW-1185">Reference proteome</keyword>